<protein>
    <submittedName>
        <fullName evidence="3">SDR family oxidoreductase</fullName>
    </submittedName>
</protein>
<dbReference type="PRINTS" id="PR00081">
    <property type="entry name" value="GDHRDH"/>
</dbReference>
<evidence type="ECO:0000256" key="2">
    <source>
        <dbReference type="ARBA" id="ARBA00023002"/>
    </source>
</evidence>
<dbReference type="EMBL" id="JABFCX010000003">
    <property type="protein sequence ID" value="NNU17022.1"/>
    <property type="molecule type" value="Genomic_DNA"/>
</dbReference>
<dbReference type="PRINTS" id="PR00080">
    <property type="entry name" value="SDRFAMILY"/>
</dbReference>
<dbReference type="Proteomes" id="UP000536835">
    <property type="component" value="Unassembled WGS sequence"/>
</dbReference>
<reference evidence="3 4" key="1">
    <citation type="submission" date="2020-05" db="EMBL/GenBank/DDBJ databases">
        <title>Parvularcula mediterraneae sp. nov., isolated from polypropylene straw from shallow seawater of the seashore of Laganas in Zakynthos island, Greece.</title>
        <authorList>
            <person name="Szabo I."/>
            <person name="Al-Omari J."/>
            <person name="Rado J."/>
            <person name="Szerdahelyi G.S."/>
        </authorList>
    </citation>
    <scope>NUCLEOTIDE SEQUENCE [LARGE SCALE GENOMIC DNA]</scope>
    <source>
        <strain evidence="3 4">ZS-1/3</strain>
    </source>
</reference>
<dbReference type="InterPro" id="IPR002347">
    <property type="entry name" value="SDR_fam"/>
</dbReference>
<proteinExistence type="inferred from homology"/>
<name>A0A7Y3RPI6_9PROT</name>
<dbReference type="PANTHER" id="PTHR24321:SF8">
    <property type="entry name" value="ESTRADIOL 17-BETA-DEHYDROGENASE 8-RELATED"/>
    <property type="match status" value="1"/>
</dbReference>
<organism evidence="3 4">
    <name type="scientific">Parvularcula mediterranea</name>
    <dbReference type="NCBI Taxonomy" id="2732508"/>
    <lineage>
        <taxon>Bacteria</taxon>
        <taxon>Pseudomonadati</taxon>
        <taxon>Pseudomonadota</taxon>
        <taxon>Alphaproteobacteria</taxon>
        <taxon>Parvularculales</taxon>
        <taxon>Parvularculaceae</taxon>
        <taxon>Parvularcula</taxon>
    </lineage>
</organism>
<dbReference type="InterPro" id="IPR036291">
    <property type="entry name" value="NAD(P)-bd_dom_sf"/>
</dbReference>
<evidence type="ECO:0000256" key="1">
    <source>
        <dbReference type="ARBA" id="ARBA00006484"/>
    </source>
</evidence>
<comment type="similarity">
    <text evidence="1">Belongs to the short-chain dehydrogenases/reductases (SDR) family.</text>
</comment>
<accession>A0A7Y3RPI6</accession>
<gene>
    <name evidence="3" type="ORF">HK107_11890</name>
</gene>
<dbReference type="PANTHER" id="PTHR24321">
    <property type="entry name" value="DEHYDROGENASES, SHORT CHAIN"/>
    <property type="match status" value="1"/>
</dbReference>
<keyword evidence="4" id="KW-1185">Reference proteome</keyword>
<evidence type="ECO:0000313" key="4">
    <source>
        <dbReference type="Proteomes" id="UP000536835"/>
    </source>
</evidence>
<dbReference type="PROSITE" id="PS00061">
    <property type="entry name" value="ADH_SHORT"/>
    <property type="match status" value="1"/>
</dbReference>
<dbReference type="GO" id="GO:0016491">
    <property type="term" value="F:oxidoreductase activity"/>
    <property type="evidence" value="ECO:0007669"/>
    <property type="project" value="UniProtKB-KW"/>
</dbReference>
<dbReference type="SUPFAM" id="SSF51735">
    <property type="entry name" value="NAD(P)-binding Rossmann-fold domains"/>
    <property type="match status" value="1"/>
</dbReference>
<dbReference type="Gene3D" id="3.40.50.720">
    <property type="entry name" value="NAD(P)-binding Rossmann-like Domain"/>
    <property type="match status" value="1"/>
</dbReference>
<evidence type="ECO:0000313" key="3">
    <source>
        <dbReference type="EMBL" id="NNU17022.1"/>
    </source>
</evidence>
<keyword evidence="2" id="KW-0560">Oxidoreductase</keyword>
<comment type="caution">
    <text evidence="3">The sequence shown here is derived from an EMBL/GenBank/DDBJ whole genome shotgun (WGS) entry which is preliminary data.</text>
</comment>
<dbReference type="InterPro" id="IPR020904">
    <property type="entry name" value="Sc_DH/Rdtase_CS"/>
</dbReference>
<dbReference type="AlphaFoldDB" id="A0A7Y3RPI6"/>
<sequence>MSRIIIVTGGVGTLGRAVCKAIEAKGWAAVPVDIADHVEGGLGGVDLTDEGAVTSAYARIAATHGRLDGVANIAGGFIWETIADGKIESFDRMYQMNLRSAANSCRAALEHLSEGASVVNVGAAAAGSAGLGMAAYAASKAGVMALTKSLSEELAGKGIRVNAVLPTILDTPANRKDMPDADTSEWVTPDDAASVVAFLLSEEAHAVTGAAVRLAMGRKG</sequence>
<dbReference type="RefSeq" id="WP_173200044.1">
    <property type="nucleotide sequence ID" value="NZ_JABFCX010000003.1"/>
</dbReference>
<dbReference type="Pfam" id="PF13561">
    <property type="entry name" value="adh_short_C2"/>
    <property type="match status" value="1"/>
</dbReference>